<keyword evidence="2" id="KW-1185">Reference proteome</keyword>
<dbReference type="RefSeq" id="WP_344029395.1">
    <property type="nucleotide sequence ID" value="NZ_BAAAJK010000053.1"/>
</dbReference>
<protein>
    <submittedName>
        <fullName evidence="1">Uncharacterized protein</fullName>
    </submittedName>
</protein>
<gene>
    <name evidence="1" type="ORF">GCM10009613_61190</name>
</gene>
<name>A0ABP4J355_9PSEU</name>
<evidence type="ECO:0000313" key="2">
    <source>
        <dbReference type="Proteomes" id="UP001501414"/>
    </source>
</evidence>
<dbReference type="EMBL" id="BAAAJK010000053">
    <property type="protein sequence ID" value="GAA1401992.1"/>
    <property type="molecule type" value="Genomic_DNA"/>
</dbReference>
<organism evidence="1 2">
    <name type="scientific">Pseudonocardia kongjuensis</name>
    <dbReference type="NCBI Taxonomy" id="102227"/>
    <lineage>
        <taxon>Bacteria</taxon>
        <taxon>Bacillati</taxon>
        <taxon>Actinomycetota</taxon>
        <taxon>Actinomycetes</taxon>
        <taxon>Pseudonocardiales</taxon>
        <taxon>Pseudonocardiaceae</taxon>
        <taxon>Pseudonocardia</taxon>
    </lineage>
</organism>
<accession>A0ABP4J355</accession>
<reference evidence="2" key="1">
    <citation type="journal article" date="2019" name="Int. J. Syst. Evol. Microbiol.">
        <title>The Global Catalogue of Microorganisms (GCM) 10K type strain sequencing project: providing services to taxonomists for standard genome sequencing and annotation.</title>
        <authorList>
            <consortium name="The Broad Institute Genomics Platform"/>
            <consortium name="The Broad Institute Genome Sequencing Center for Infectious Disease"/>
            <person name="Wu L."/>
            <person name="Ma J."/>
        </authorList>
    </citation>
    <scope>NUCLEOTIDE SEQUENCE [LARGE SCALE GENOMIC DNA]</scope>
    <source>
        <strain evidence="2">JCM 11896</strain>
    </source>
</reference>
<comment type="caution">
    <text evidence="1">The sequence shown here is derived from an EMBL/GenBank/DDBJ whole genome shotgun (WGS) entry which is preliminary data.</text>
</comment>
<proteinExistence type="predicted"/>
<evidence type="ECO:0000313" key="1">
    <source>
        <dbReference type="EMBL" id="GAA1401992.1"/>
    </source>
</evidence>
<dbReference type="Proteomes" id="UP001501414">
    <property type="component" value="Unassembled WGS sequence"/>
</dbReference>
<sequence>MGWLNIEVQDVRDRYHRTIPASRSTYVGTLLSDAEDELLVQVPDLPGRIVDLAEDEPLPAGKVPRTRAVRIVCEAVIAVLRNPDGYVTEASARGPFSTSGTRAAGAVRTKVVFDEADLKKLRAAKKRAPAGTIGLHLPRYRRP</sequence>